<keyword evidence="3" id="KW-0677">Repeat</keyword>
<comment type="similarity">
    <text evidence="2 9">Belongs to the TTC30/dfy-1/fleer family.</text>
</comment>
<dbReference type="AlphaFoldDB" id="A0A1D1URM0"/>
<dbReference type="GO" id="GO:0120170">
    <property type="term" value="F:intraciliary transport particle B binding"/>
    <property type="evidence" value="ECO:0007669"/>
    <property type="project" value="TreeGrafter"/>
</dbReference>
<comment type="subcellular location">
    <subcellularLocation>
        <location evidence="1 9">Cell projection</location>
        <location evidence="1 9">Cilium</location>
    </subcellularLocation>
</comment>
<dbReference type="InterPro" id="IPR011990">
    <property type="entry name" value="TPR-like_helical_dom_sf"/>
</dbReference>
<evidence type="ECO:0000256" key="3">
    <source>
        <dbReference type="ARBA" id="ARBA00022737"/>
    </source>
</evidence>
<proteinExistence type="inferred from homology"/>
<dbReference type="OrthoDB" id="10249577at2759"/>
<gene>
    <name evidence="10" type="primary">RvY_02779-1</name>
    <name evidence="10" type="synonym">RvY_02779.1</name>
    <name evidence="10" type="ORF">RvY_02779</name>
</gene>
<dbReference type="InterPro" id="IPR019734">
    <property type="entry name" value="TPR_rpt"/>
</dbReference>
<dbReference type="Gene3D" id="1.25.40.10">
    <property type="entry name" value="Tetratricopeptide repeat domain"/>
    <property type="match status" value="3"/>
</dbReference>
<keyword evidence="4 9" id="KW-0970">Cilium biogenesis/degradation</keyword>
<name>A0A1D1URM0_RAMVA</name>
<dbReference type="PROSITE" id="PS50005">
    <property type="entry name" value="TPR"/>
    <property type="match status" value="1"/>
</dbReference>
<evidence type="ECO:0000256" key="4">
    <source>
        <dbReference type="ARBA" id="ARBA00022794"/>
    </source>
</evidence>
<organism evidence="10 11">
    <name type="scientific">Ramazzottius varieornatus</name>
    <name type="common">Water bear</name>
    <name type="synonym">Tardigrade</name>
    <dbReference type="NCBI Taxonomy" id="947166"/>
    <lineage>
        <taxon>Eukaryota</taxon>
        <taxon>Metazoa</taxon>
        <taxon>Ecdysozoa</taxon>
        <taxon>Tardigrada</taxon>
        <taxon>Eutardigrada</taxon>
        <taxon>Parachela</taxon>
        <taxon>Hypsibioidea</taxon>
        <taxon>Ramazzottiidae</taxon>
        <taxon>Ramazzottius</taxon>
    </lineage>
</organism>
<dbReference type="Proteomes" id="UP000186922">
    <property type="component" value="Unassembled WGS sequence"/>
</dbReference>
<keyword evidence="7 9" id="KW-0966">Cell projection</keyword>
<reference evidence="10 11" key="1">
    <citation type="journal article" date="2016" name="Nat. Commun.">
        <title>Extremotolerant tardigrade genome and improved radiotolerance of human cultured cells by tardigrade-unique protein.</title>
        <authorList>
            <person name="Hashimoto T."/>
            <person name="Horikawa D.D."/>
            <person name="Saito Y."/>
            <person name="Kuwahara H."/>
            <person name="Kozuka-Hata H."/>
            <person name="Shin-I T."/>
            <person name="Minakuchi Y."/>
            <person name="Ohishi K."/>
            <person name="Motoyama A."/>
            <person name="Aizu T."/>
            <person name="Enomoto A."/>
            <person name="Kondo K."/>
            <person name="Tanaka S."/>
            <person name="Hara Y."/>
            <person name="Koshikawa S."/>
            <person name="Sagara H."/>
            <person name="Miura T."/>
            <person name="Yokobori S."/>
            <person name="Miyagawa K."/>
            <person name="Suzuki Y."/>
            <person name="Kubo T."/>
            <person name="Oyama M."/>
            <person name="Kohara Y."/>
            <person name="Fujiyama A."/>
            <person name="Arakawa K."/>
            <person name="Katayama T."/>
            <person name="Toyoda A."/>
            <person name="Kunieda T."/>
        </authorList>
    </citation>
    <scope>NUCLEOTIDE SEQUENCE [LARGE SCALE GENOMIC DNA]</scope>
    <source>
        <strain evidence="10 11">YOKOZUNA-1</strain>
    </source>
</reference>
<evidence type="ECO:0000256" key="7">
    <source>
        <dbReference type="ARBA" id="ARBA00023273"/>
    </source>
</evidence>
<feature type="repeat" description="TPR" evidence="8">
    <location>
        <begin position="40"/>
        <end position="73"/>
    </location>
</feature>
<dbReference type="EMBL" id="BDGG01000001">
    <property type="protein sequence ID" value="GAU90352.1"/>
    <property type="molecule type" value="Genomic_DNA"/>
</dbReference>
<dbReference type="PANTHER" id="PTHR20931">
    <property type="entry name" value="TETRATRICOPEPTIDE REPEAT PROTEIN 30"/>
    <property type="match status" value="1"/>
</dbReference>
<dbReference type="InterPro" id="IPR039941">
    <property type="entry name" value="TT30"/>
</dbReference>
<evidence type="ECO:0000256" key="6">
    <source>
        <dbReference type="ARBA" id="ARBA00023069"/>
    </source>
</evidence>
<comment type="function">
    <text evidence="9">Required for polyglutamylation of axonemal tubulin. Plays a role in anterograde intraflagellar transport (IFT), the process by which cilia precursors are transported from the base of the cilium to the site of their incorporation at the tip.</text>
</comment>
<evidence type="ECO:0000256" key="8">
    <source>
        <dbReference type="PROSITE-ProRule" id="PRU00339"/>
    </source>
</evidence>
<evidence type="ECO:0000256" key="2">
    <source>
        <dbReference type="ARBA" id="ARBA00009522"/>
    </source>
</evidence>
<comment type="caution">
    <text evidence="10">The sequence shown here is derived from an EMBL/GenBank/DDBJ whole genome shotgun (WGS) entry which is preliminary data.</text>
</comment>
<evidence type="ECO:0000256" key="1">
    <source>
        <dbReference type="ARBA" id="ARBA00004138"/>
    </source>
</evidence>
<sequence>MFRVRDGDFTAFVYDSIAAGNYGTVIEFLRGKALTSPNSRAVQSVLGWCYVAQQNFVAAADCYERLTMIDPDNFTYWQSYAQCLSKAGFPGEALKIVNYVAEKGNPETIALLKASIRFQEGETRECKALLEKCAQTNPAIVRNQASVLFQQKEYTEAAAKFSQTAAMTGFDPGCVYGQAATAYEMKDFRQCAKYLNDIISRALSTHPQFSPPFDSGTENKQVFQNSPVLQQSYLIEAYNLKAAMEHHMGNGKSRMKQTKLRVHLFPSFFETSSSANAAQTSLNSIPPRNEEDIDMVTLHNKAILEAEGEPAESIAALTHIVSQPFYPKETLANLVTLYFREQQFDIAADFMAENTEVCFTQLPEDIYSLFEAVIIEQTAPEEAYVRFEELIVRYQEQLRKLSAQEKVRRREGSTDKLRAVESEYDHVLSRLQPAVMSQTVMYWDYKNYSQVEKQLKKAHEFLSDQQNWRINMGHTLFMLENYVEAAKFYEAVVKPQTTDMMKLSPVLLANLCVSYVMTSRNDEAEEILRRVEDAENYVVEAEGVQGSSTSSHLCVINLVIGTLYCSKGNFQFGLNRLLKSFEPSVSAKLNRTTWMYAKRMLLAALYALAHRDVMLATASLLDCIQFLRQCQDAGKSLLLSDFSNPSDTKSYVFAEASLLADLFCMVVYGQK</sequence>
<keyword evidence="11" id="KW-1185">Reference proteome</keyword>
<dbReference type="STRING" id="947166.A0A1D1URM0"/>
<accession>A0A1D1URM0</accession>
<dbReference type="PANTHER" id="PTHR20931:SF0">
    <property type="entry name" value="TETRATRICOPEPTIDE REPEAT PROTEIN 30"/>
    <property type="match status" value="1"/>
</dbReference>
<dbReference type="GO" id="GO:0005879">
    <property type="term" value="C:axonemal microtubule"/>
    <property type="evidence" value="ECO:0007669"/>
    <property type="project" value="UniProtKB-UniRule"/>
</dbReference>
<dbReference type="SUPFAM" id="SSF48452">
    <property type="entry name" value="TPR-like"/>
    <property type="match status" value="1"/>
</dbReference>
<dbReference type="Pfam" id="PF14559">
    <property type="entry name" value="TPR_19"/>
    <property type="match status" value="1"/>
</dbReference>
<evidence type="ECO:0000256" key="5">
    <source>
        <dbReference type="ARBA" id="ARBA00022803"/>
    </source>
</evidence>
<dbReference type="GO" id="GO:0042073">
    <property type="term" value="P:intraciliary transport"/>
    <property type="evidence" value="ECO:0007669"/>
    <property type="project" value="UniProtKB-UniRule"/>
</dbReference>
<keyword evidence="5 8" id="KW-0802">TPR repeat</keyword>
<evidence type="ECO:0000256" key="9">
    <source>
        <dbReference type="RuleBase" id="RU367070"/>
    </source>
</evidence>
<protein>
    <recommendedName>
        <fullName evidence="9">Tetratricopeptide repeat protein 30</fullName>
    </recommendedName>
</protein>
<keyword evidence="6 9" id="KW-0969">Cilium</keyword>
<evidence type="ECO:0000313" key="11">
    <source>
        <dbReference type="Proteomes" id="UP000186922"/>
    </source>
</evidence>
<evidence type="ECO:0000313" key="10">
    <source>
        <dbReference type="EMBL" id="GAU90352.1"/>
    </source>
</evidence>
<dbReference type="GO" id="GO:0030992">
    <property type="term" value="C:intraciliary transport particle B"/>
    <property type="evidence" value="ECO:0007669"/>
    <property type="project" value="TreeGrafter"/>
</dbReference>